<dbReference type="AlphaFoldDB" id="A0A077R5A2"/>
<protein>
    <submittedName>
        <fullName evidence="10">Asparagine synthetase</fullName>
    </submittedName>
</protein>
<accession>A0A077R5A2</accession>
<dbReference type="SUPFAM" id="SSF52402">
    <property type="entry name" value="Adenine nucleotide alpha hydrolases-like"/>
    <property type="match status" value="2"/>
</dbReference>
<feature type="region of interest" description="Disordered" evidence="8">
    <location>
        <begin position="336"/>
        <end position="363"/>
    </location>
</feature>
<keyword evidence="2 6" id="KW-0547">Nucleotide-binding</keyword>
<dbReference type="InterPro" id="IPR017932">
    <property type="entry name" value="GATase_2_dom"/>
</dbReference>
<dbReference type="Pfam" id="PF00733">
    <property type="entry name" value="Asn_synthase"/>
    <property type="match status" value="1"/>
</dbReference>
<evidence type="ECO:0000256" key="6">
    <source>
        <dbReference type="PIRNR" id="PIRNR001589"/>
    </source>
</evidence>
<sequence length="627" mass="69268">MCGIGLLVVPEGGVEDSQASGTLPLHQAWPSVLHNIHRRGPDSHDTVHHNFTTTKSESWNLYLTSTVLSLRGDGITSQPLESPGHRLALAWNGQIFDWDTTRATTSKKRLDAGENDGRILLDRIKQHVDDGAGCEEALNTSLSEIEAPYAFVLLDKQASKVWFGRDPLGRRSLLLHQSKRSEGIAIVSVASEALVNPETTLTQIPCSSIWTLDFGQDPTTPHSVPRLASSHNSHLLLRELRQPSSLQNSTQDPNPADVRSNFLDVLSNSVKKRVTNINTAQPINEAHVAILFSGGLDCTTLALLADKYVPKEQPIDLLNVGFENVRALAAAKLENEKRHRSHAKAASMMNGKGKRGKDGRADYDDIRESNLSTLAAMERSIGQVKLEEDEEDALASDIYLVPDRVTGLSSYDELRRLAPDRQWNFVQINVPYAEYNKHKPTVSTLMLPTASVMDLSIGVALYFASRAQGHLCQDRKKIPYTSPAKVLISGLGADELLGGYSRHRQAYIRASLPGLISELQLDLDRLPERNLGRDDRILSTHAKEARYPYLDRTVIEFLTSIPVESKVDLRRIATEGAGGDKRLLRDLAKQLGLQQASELKKRAMQFGTRSAKIDADSAKSKGHHKLN</sequence>
<evidence type="ECO:0000256" key="8">
    <source>
        <dbReference type="SAM" id="MobiDB-lite"/>
    </source>
</evidence>
<dbReference type="PROSITE" id="PS51278">
    <property type="entry name" value="GATASE_TYPE_2"/>
    <property type="match status" value="1"/>
</dbReference>
<feature type="binding site" evidence="7">
    <location>
        <position position="291"/>
    </location>
    <ligand>
        <name>ATP</name>
        <dbReference type="ChEBI" id="CHEBI:30616"/>
    </ligand>
</feature>
<evidence type="ECO:0000256" key="5">
    <source>
        <dbReference type="ARBA" id="ARBA00022962"/>
    </source>
</evidence>
<evidence type="ECO:0000256" key="4">
    <source>
        <dbReference type="ARBA" id="ARBA00022888"/>
    </source>
</evidence>
<evidence type="ECO:0000256" key="2">
    <source>
        <dbReference type="ARBA" id="ARBA00022741"/>
    </source>
</evidence>
<evidence type="ECO:0000256" key="1">
    <source>
        <dbReference type="ARBA" id="ARBA00022605"/>
    </source>
</evidence>
<dbReference type="InterPro" id="IPR051857">
    <property type="entry name" value="Asn_synthetase_domain"/>
</dbReference>
<dbReference type="GO" id="GO:0006529">
    <property type="term" value="P:asparagine biosynthetic process"/>
    <property type="evidence" value="ECO:0007669"/>
    <property type="project" value="UniProtKB-KW"/>
</dbReference>
<dbReference type="Gene3D" id="3.40.50.620">
    <property type="entry name" value="HUPs"/>
    <property type="match status" value="2"/>
</dbReference>
<dbReference type="InterPro" id="IPR006426">
    <property type="entry name" value="Asn_synth_AEB"/>
</dbReference>
<feature type="domain" description="Glutamine amidotransferase type-2" evidence="9">
    <location>
        <begin position="2"/>
        <end position="215"/>
    </location>
</feature>
<dbReference type="EMBL" id="HG529609">
    <property type="protein sequence ID" value="CDI54266.1"/>
    <property type="molecule type" value="Genomic_DNA"/>
</dbReference>
<evidence type="ECO:0000256" key="7">
    <source>
        <dbReference type="PIRSR" id="PIRSR001589-2"/>
    </source>
</evidence>
<evidence type="ECO:0000313" key="10">
    <source>
        <dbReference type="EMBL" id="CDI54266.1"/>
    </source>
</evidence>
<dbReference type="InterPro" id="IPR029055">
    <property type="entry name" value="Ntn_hydrolases_N"/>
</dbReference>
<dbReference type="GO" id="GO:0005524">
    <property type="term" value="F:ATP binding"/>
    <property type="evidence" value="ECO:0007669"/>
    <property type="project" value="UniProtKB-KW"/>
</dbReference>
<dbReference type="InterPro" id="IPR014729">
    <property type="entry name" value="Rossmann-like_a/b/a_fold"/>
</dbReference>
<feature type="binding site" evidence="7">
    <location>
        <position position="116"/>
    </location>
    <ligand>
        <name>L-glutamine</name>
        <dbReference type="ChEBI" id="CHEBI:58359"/>
    </ligand>
</feature>
<dbReference type="Gene3D" id="3.60.20.10">
    <property type="entry name" value="Glutamine Phosphoribosylpyrophosphate, subunit 1, domain 1"/>
    <property type="match status" value="1"/>
</dbReference>
<dbReference type="PIRSF" id="PIRSF001589">
    <property type="entry name" value="Asn_synthetase_glu-h"/>
    <property type="match status" value="1"/>
</dbReference>
<organism evidence="10">
    <name type="scientific">Melanopsichium pennsylvanicum 4</name>
    <dbReference type="NCBI Taxonomy" id="1398559"/>
    <lineage>
        <taxon>Eukaryota</taxon>
        <taxon>Fungi</taxon>
        <taxon>Dikarya</taxon>
        <taxon>Basidiomycota</taxon>
        <taxon>Ustilaginomycotina</taxon>
        <taxon>Ustilaginomycetes</taxon>
        <taxon>Ustilaginales</taxon>
        <taxon>Ustilaginaceae</taxon>
        <taxon>Melanopsichium</taxon>
    </lineage>
</organism>
<dbReference type="Pfam" id="PF13537">
    <property type="entry name" value="GATase_7"/>
    <property type="match status" value="1"/>
</dbReference>
<keyword evidence="5" id="KW-0315">Glutamine amidotransferase</keyword>
<keyword evidence="4" id="KW-0061">Asparagine biosynthesis</keyword>
<dbReference type="CDD" id="cd01991">
    <property type="entry name" value="Asn_synthase_B_C"/>
    <property type="match status" value="1"/>
</dbReference>
<dbReference type="GO" id="GO:0004066">
    <property type="term" value="F:asparagine synthase (glutamine-hydrolyzing) activity"/>
    <property type="evidence" value="ECO:0007669"/>
    <property type="project" value="InterPro"/>
</dbReference>
<keyword evidence="3 6" id="KW-0067">ATP-binding</keyword>
<dbReference type="SUPFAM" id="SSF56235">
    <property type="entry name" value="N-terminal nucleophile aminohydrolases (Ntn hydrolases)"/>
    <property type="match status" value="1"/>
</dbReference>
<keyword evidence="1" id="KW-0028">Amino-acid biosynthesis</keyword>
<evidence type="ECO:0000259" key="9">
    <source>
        <dbReference type="PROSITE" id="PS51278"/>
    </source>
</evidence>
<evidence type="ECO:0000256" key="3">
    <source>
        <dbReference type="ARBA" id="ARBA00022840"/>
    </source>
</evidence>
<dbReference type="PANTHER" id="PTHR45937">
    <property type="entry name" value="ASPARAGINE SYNTHETASE DOMAIN-CONTAINING PROTEIN 1"/>
    <property type="match status" value="1"/>
</dbReference>
<name>A0A077R5A2_9BASI</name>
<proteinExistence type="predicted"/>
<dbReference type="PANTHER" id="PTHR45937:SF1">
    <property type="entry name" value="ASPARAGINE SYNTHETASE DOMAIN-CONTAINING PROTEIN 1"/>
    <property type="match status" value="1"/>
</dbReference>
<reference evidence="10" key="1">
    <citation type="journal article" date="2014" name="Genome Biol. Evol.">
        <title>Gene Loss Rather Than Gene Gain Is Associated with a Host Jump from Monocots to Dicots in the Smut Fungus Melanopsichium pennsylvanicum.</title>
        <authorList>
            <person name="Sharma R."/>
            <person name="Mishra B."/>
            <person name="Runge F."/>
            <person name="Thines M."/>
        </authorList>
    </citation>
    <scope>NUCLEOTIDE SEQUENCE</scope>
    <source>
        <strain evidence="10">4</strain>
    </source>
</reference>
<dbReference type="InterPro" id="IPR001962">
    <property type="entry name" value="Asn_synthase"/>
</dbReference>